<comment type="caution">
    <text evidence="1">The sequence shown here is derived from an EMBL/GenBank/DDBJ whole genome shotgun (WGS) entry which is preliminary data.</text>
</comment>
<proteinExistence type="predicted"/>
<dbReference type="RefSeq" id="WP_123358435.1">
    <property type="nucleotide sequence ID" value="NZ_MOBM01000017.1"/>
</dbReference>
<gene>
    <name evidence="1" type="ORF">BK662_12600</name>
</gene>
<dbReference type="AlphaFoldDB" id="A0A423HQS8"/>
<dbReference type="Proteomes" id="UP000284002">
    <property type="component" value="Unassembled WGS sequence"/>
</dbReference>
<dbReference type="EMBL" id="MOBM01000017">
    <property type="protein sequence ID" value="RON15580.1"/>
    <property type="molecule type" value="Genomic_DNA"/>
</dbReference>
<name>A0A423HQS8_9PSED</name>
<organism evidence="1 2">
    <name type="scientific">Pseudomonas frederiksbergensis</name>
    <dbReference type="NCBI Taxonomy" id="104087"/>
    <lineage>
        <taxon>Bacteria</taxon>
        <taxon>Pseudomonadati</taxon>
        <taxon>Pseudomonadota</taxon>
        <taxon>Gammaproteobacteria</taxon>
        <taxon>Pseudomonadales</taxon>
        <taxon>Pseudomonadaceae</taxon>
        <taxon>Pseudomonas</taxon>
    </lineage>
</organism>
<sequence>MDNLKIILDRTIFEIGGGELLDWSVHDSSYLVKVSPQSTGTANNLNTYTSKMLNKIFAARALSLALIHQHYGFDEGVTISVKSIDVTPLEAIETRASHEIAFEITNQKKNRIDSVRSTITTSLSKEHYSVEFEFGILPQSMERFVRSSRNFNDYKDISISPAEGVTENHAEYSFRHIPGESDRLIDGKRMDHIPAISLIEIVLSNIEHRYKLSISSIEVKFYRYTDPRLPFEFHINPTLAHAQIIQDETIVAEILLDTGAS</sequence>
<evidence type="ECO:0000313" key="2">
    <source>
        <dbReference type="Proteomes" id="UP000284002"/>
    </source>
</evidence>
<accession>A0A423HQS8</accession>
<reference evidence="1 2" key="1">
    <citation type="submission" date="2016-10" db="EMBL/GenBank/DDBJ databases">
        <title>Comparative genome analysis of multiple Pseudomonas spp. focuses on biocontrol and plant growth promoting traits.</title>
        <authorList>
            <person name="Tao X.-Y."/>
            <person name="Taylor C.G."/>
        </authorList>
    </citation>
    <scope>NUCLEOTIDE SEQUENCE [LARGE SCALE GENOMIC DNA]</scope>
    <source>
        <strain evidence="1 2">36C6</strain>
    </source>
</reference>
<protein>
    <submittedName>
        <fullName evidence="1">Uncharacterized protein</fullName>
    </submittedName>
</protein>
<evidence type="ECO:0000313" key="1">
    <source>
        <dbReference type="EMBL" id="RON15580.1"/>
    </source>
</evidence>